<dbReference type="Gene3D" id="1.10.10.10">
    <property type="entry name" value="Winged helix-like DNA-binding domain superfamily/Winged helix DNA-binding domain"/>
    <property type="match status" value="1"/>
</dbReference>
<protein>
    <submittedName>
        <fullName evidence="1">Uncharacterized protein</fullName>
    </submittedName>
</protein>
<dbReference type="RefSeq" id="WP_169338591.1">
    <property type="nucleotide sequence ID" value="NZ_BSOZ01000008.1"/>
</dbReference>
<evidence type="ECO:0000313" key="2">
    <source>
        <dbReference type="Proteomes" id="UP001156836"/>
    </source>
</evidence>
<dbReference type="Proteomes" id="UP001156836">
    <property type="component" value="Unassembled WGS sequence"/>
</dbReference>
<proteinExistence type="predicted"/>
<comment type="caution">
    <text evidence="1">The sequence shown here is derived from an EMBL/GenBank/DDBJ whole genome shotgun (WGS) entry which is preliminary data.</text>
</comment>
<reference evidence="2" key="1">
    <citation type="journal article" date="2019" name="Int. J. Syst. Evol. Microbiol.">
        <title>The Global Catalogue of Microorganisms (GCM) 10K type strain sequencing project: providing services to taxonomists for standard genome sequencing and annotation.</title>
        <authorList>
            <consortium name="The Broad Institute Genomics Platform"/>
            <consortium name="The Broad Institute Genome Sequencing Center for Infectious Disease"/>
            <person name="Wu L."/>
            <person name="Ma J."/>
        </authorList>
    </citation>
    <scope>NUCLEOTIDE SEQUENCE [LARGE SCALE GENOMIC DNA]</scope>
    <source>
        <strain evidence="2">NBRC 104970</strain>
    </source>
</reference>
<evidence type="ECO:0000313" key="1">
    <source>
        <dbReference type="EMBL" id="GLS03765.1"/>
    </source>
</evidence>
<dbReference type="InterPro" id="IPR013324">
    <property type="entry name" value="RNA_pol_sigma_r3/r4-like"/>
</dbReference>
<dbReference type="SUPFAM" id="SSF88659">
    <property type="entry name" value="Sigma3 and sigma4 domains of RNA polymerase sigma factors"/>
    <property type="match status" value="1"/>
</dbReference>
<keyword evidence="2" id="KW-1185">Reference proteome</keyword>
<dbReference type="EMBL" id="BSOZ01000008">
    <property type="protein sequence ID" value="GLS03765.1"/>
    <property type="molecule type" value="Genomic_DNA"/>
</dbReference>
<dbReference type="InterPro" id="IPR036388">
    <property type="entry name" value="WH-like_DNA-bd_sf"/>
</dbReference>
<name>A0ABQ6BP21_9NEIS</name>
<gene>
    <name evidence="1" type="ORF">GCM10007860_09100</name>
</gene>
<sequence>MIKAMDIKLRAWAIWSSIREDGGSGYAQFGYRERTGGGCRGFAPGDADGVIVVGDSDGRDHVVDYEEIRTVDAQIHGRLSLSARQAFKAWYLGRGTARQRAALMGCSERTAFRRLERAQQELAALLDVSSAPIQYVNSNEGIQYCTQKAVYS</sequence>
<organism evidence="1 2">
    <name type="scientific">Chitiniphilus shinanonensis</name>
    <dbReference type="NCBI Taxonomy" id="553088"/>
    <lineage>
        <taxon>Bacteria</taxon>
        <taxon>Pseudomonadati</taxon>
        <taxon>Pseudomonadota</taxon>
        <taxon>Betaproteobacteria</taxon>
        <taxon>Neisseriales</taxon>
        <taxon>Chitinibacteraceae</taxon>
        <taxon>Chitiniphilus</taxon>
    </lineage>
</organism>
<accession>A0ABQ6BP21</accession>